<dbReference type="InterPro" id="IPR013783">
    <property type="entry name" value="Ig-like_fold"/>
</dbReference>
<dbReference type="GO" id="GO:0008233">
    <property type="term" value="F:peptidase activity"/>
    <property type="evidence" value="ECO:0007669"/>
    <property type="project" value="InterPro"/>
</dbReference>
<accession>X1MYW8</accession>
<dbReference type="AlphaFoldDB" id="X1MYW8"/>
<name>X1MYW8_9ZZZZ</name>
<proteinExistence type="predicted"/>
<organism evidence="1">
    <name type="scientific">marine sediment metagenome</name>
    <dbReference type="NCBI Taxonomy" id="412755"/>
    <lineage>
        <taxon>unclassified sequences</taxon>
        <taxon>metagenomes</taxon>
        <taxon>ecological metagenomes</taxon>
    </lineage>
</organism>
<feature type="non-terminal residue" evidence="1">
    <location>
        <position position="270"/>
    </location>
</feature>
<gene>
    <name evidence="1" type="ORF">S06H3_37394</name>
</gene>
<protein>
    <submittedName>
        <fullName evidence="1">Uncharacterized protein</fullName>
    </submittedName>
</protein>
<feature type="non-terminal residue" evidence="1">
    <location>
        <position position="1"/>
    </location>
</feature>
<sequence length="270" mass="28442">NIGQVTFDVNVLGVQSALVGLYIDTLLVGHGYTNAAGNVTVNLNPAPSEPGTMYITVTAYNRIPYLGSVPITSSSGPYVVLGTQIIDDASGGNNDGVVNPDETINYGIYGNNVGTSTAYSIFGLLFETDPNVSLSTDSSWYGNIPDGDSSLSDPYYQFTVANDCPNNHIISFTLEFHDNNDSIWTWHPSITVYAPVLTFQDVSVINDNNGNGILDPGEDADLIVTIENEGGATAENITSTLITSSSYITINDASGNFGSIDPGNTGTNSA</sequence>
<comment type="caution">
    <text evidence="1">The sequence shown here is derived from an EMBL/GenBank/DDBJ whole genome shotgun (WGS) entry which is preliminary data.</text>
</comment>
<evidence type="ECO:0000313" key="1">
    <source>
        <dbReference type="EMBL" id="GAI23216.1"/>
    </source>
</evidence>
<dbReference type="EMBL" id="BARV01022718">
    <property type="protein sequence ID" value="GAI23216.1"/>
    <property type="molecule type" value="Genomic_DNA"/>
</dbReference>
<reference evidence="1" key="1">
    <citation type="journal article" date="2014" name="Front. Microbiol.">
        <title>High frequency of phylogenetically diverse reductive dehalogenase-homologous genes in deep subseafloor sedimentary metagenomes.</title>
        <authorList>
            <person name="Kawai M."/>
            <person name="Futagami T."/>
            <person name="Toyoda A."/>
            <person name="Takaki Y."/>
            <person name="Nishi S."/>
            <person name="Hori S."/>
            <person name="Arai W."/>
            <person name="Tsubouchi T."/>
            <person name="Morono Y."/>
            <person name="Uchiyama I."/>
            <person name="Ito T."/>
            <person name="Fujiyama A."/>
            <person name="Inagaki F."/>
            <person name="Takami H."/>
        </authorList>
    </citation>
    <scope>NUCLEOTIDE SEQUENCE</scope>
    <source>
        <strain evidence="1">Expedition CK06-06</strain>
    </source>
</reference>
<dbReference type="Gene3D" id="2.60.40.10">
    <property type="entry name" value="Immunoglobulins"/>
    <property type="match status" value="1"/>
</dbReference>
<dbReference type="GO" id="GO:0006508">
    <property type="term" value="P:proteolysis"/>
    <property type="evidence" value="ECO:0007669"/>
    <property type="project" value="InterPro"/>
</dbReference>